<dbReference type="InterPro" id="IPR011989">
    <property type="entry name" value="ARM-like"/>
</dbReference>
<proteinExistence type="predicted"/>
<dbReference type="SUPFAM" id="SSF48371">
    <property type="entry name" value="ARM repeat"/>
    <property type="match status" value="1"/>
</dbReference>
<dbReference type="Gene3D" id="1.25.10.10">
    <property type="entry name" value="Leucine-rich Repeat Variant"/>
    <property type="match status" value="2"/>
</dbReference>
<name>V7CZB4_PHAVU</name>
<accession>V7CZB4</accession>
<keyword evidence="2" id="KW-1185">Reference proteome</keyword>
<gene>
    <name evidence="1" type="ORF">PHAVU_001G135900g</name>
</gene>
<dbReference type="OMA" id="EYCLMSK"/>
<dbReference type="STRING" id="3885.V7CZB4"/>
<reference evidence="2" key="1">
    <citation type="journal article" date="2014" name="Nat. Genet.">
        <title>A reference genome for common bean and genome-wide analysis of dual domestications.</title>
        <authorList>
            <person name="Schmutz J."/>
            <person name="McClean P.E."/>
            <person name="Mamidi S."/>
            <person name="Wu G.A."/>
            <person name="Cannon S.B."/>
            <person name="Grimwood J."/>
            <person name="Jenkins J."/>
            <person name="Shu S."/>
            <person name="Song Q."/>
            <person name="Chavarro C."/>
            <person name="Torres-Torres M."/>
            <person name="Geffroy V."/>
            <person name="Moghaddam S.M."/>
            <person name="Gao D."/>
            <person name="Abernathy B."/>
            <person name="Barry K."/>
            <person name="Blair M."/>
            <person name="Brick M.A."/>
            <person name="Chovatia M."/>
            <person name="Gepts P."/>
            <person name="Goodstein D.M."/>
            <person name="Gonzales M."/>
            <person name="Hellsten U."/>
            <person name="Hyten D.L."/>
            <person name="Jia G."/>
            <person name="Kelly J.D."/>
            <person name="Kudrna D."/>
            <person name="Lee R."/>
            <person name="Richard M.M."/>
            <person name="Miklas P.N."/>
            <person name="Osorno J.M."/>
            <person name="Rodrigues J."/>
            <person name="Thareau V."/>
            <person name="Urrea C.A."/>
            <person name="Wang M."/>
            <person name="Yu Y."/>
            <person name="Zhang M."/>
            <person name="Wing R.A."/>
            <person name="Cregan P.B."/>
            <person name="Rokhsar D.S."/>
            <person name="Jackson S.A."/>
        </authorList>
    </citation>
    <scope>NUCLEOTIDE SEQUENCE [LARGE SCALE GENOMIC DNA]</scope>
    <source>
        <strain evidence="2">cv. G19833</strain>
    </source>
</reference>
<dbReference type="PANTHER" id="PTHR37743:SF1">
    <property type="entry name" value="ARM REPEAT SUPERFAMILY PROTEIN"/>
    <property type="match status" value="1"/>
</dbReference>
<organism evidence="1 2">
    <name type="scientific">Phaseolus vulgaris</name>
    <name type="common">Kidney bean</name>
    <name type="synonym">French bean</name>
    <dbReference type="NCBI Taxonomy" id="3885"/>
    <lineage>
        <taxon>Eukaryota</taxon>
        <taxon>Viridiplantae</taxon>
        <taxon>Streptophyta</taxon>
        <taxon>Embryophyta</taxon>
        <taxon>Tracheophyta</taxon>
        <taxon>Spermatophyta</taxon>
        <taxon>Magnoliopsida</taxon>
        <taxon>eudicotyledons</taxon>
        <taxon>Gunneridae</taxon>
        <taxon>Pentapetalae</taxon>
        <taxon>rosids</taxon>
        <taxon>fabids</taxon>
        <taxon>Fabales</taxon>
        <taxon>Fabaceae</taxon>
        <taxon>Papilionoideae</taxon>
        <taxon>50 kb inversion clade</taxon>
        <taxon>NPAAA clade</taxon>
        <taxon>indigoferoid/millettioid clade</taxon>
        <taxon>Phaseoleae</taxon>
        <taxon>Phaseolus</taxon>
    </lineage>
</organism>
<dbReference type="eggNOG" id="ENOG502QPPS">
    <property type="taxonomic scope" value="Eukaryota"/>
</dbReference>
<dbReference type="OrthoDB" id="79603at2759"/>
<dbReference type="Gramene" id="ESW34236">
    <property type="protein sequence ID" value="ESW34236"/>
    <property type="gene ID" value="PHAVU_001G135900g"/>
</dbReference>
<sequence>MEGEEELLWKSEPQRESIVSVTLARAITSLLTSRPKKLHDSISRLSSHSSRSHTSLASLEDSLWFFHTYVADAATNNSSLDQLLLPIIDSVLKSKHGDQGMLLLNWLFQDEHLFQPVAQALAGVVARKHVHDRYLLLGWCLLLRNLVEFETSAHQSMFGGIRERYGDLLKILSTCLPDLASIVSKGSTLQDGFELPSRLGVSAADCFLSLSGALTKVADSKKSKLDARAKDQAITFVQSPTTDQKEKLDSKFLMSMIERDYTLWHHLDDIICLVGRLLSWSKKSRFLHAKGLEQVLKWLEEIKDHHGSFQHGAALETDSNALKTGDLLLSSCWKHYSVLLHLEDKKFSQHYKKLLDQYMSGIQYYMDNHTGGGYTDNNDGGLETRKFFLNCLCLLLGRLDIKRFESTVSEFGMNISRILVPQLNCTDEDVIAGVVSIFKAIILRPDYSQEDALTDSRKENSVIPFLLHLLDERDGTARAVVMLIGEYCSMSKDDQCLMEVLKRLDSGNISQRRNAMDVISEVLHISSNSQSLMSCSARKDIANKLLERLGDEEIMIREQASKLLPMIDPSLYLPALVGLVYSSDETKSIASDSIIEVLKHHNQRIEVIFLFLDCLSNTSISLDLPQSNGDKGSKFDTDRLLKLVPVWSKSVQDWNLLIGPLVDKMFADPSNATTVKFLSYISENLANVADLVLHHVLLHVREQKQIDESFLSRWEQRTYSSDEFEEMQQSLFEHLCPLLIIKILPLKTFNDLNSSIMYGHLSKNIIPDAASRNTDIDCDCISAFLLNRAFSEFEFEDVRKLSAELCGRIHPQVLLPFLCSLLERAVASKNILKIKACLFSICTSLVVRGWESLYHCSMYAIREMIETVLLWPCLNADSVSKAQHGCIDCLALMICAELQAKESITTSMPDKTKAVGKEGKSVVSYVLNQFFNNKNERTSTPEFGDENSEFVAAAVSLSFRLCMGNVLISTCQKISESCKKPFAAQVLPFLLHSLEFETMSEIRAACTQVLFSAVYHLRSAVLPYASDLLRSALKALRKESDKERIAGAKLIASLMASEDVILENIFVGLLEARSVLSTISSSDPSLELQQLCRNLLACISSP</sequence>
<dbReference type="PANTHER" id="PTHR37743">
    <property type="entry name" value="ARM REPEAT SUPERFAMILY PROTEIN"/>
    <property type="match status" value="1"/>
</dbReference>
<dbReference type="AlphaFoldDB" id="V7CZB4"/>
<dbReference type="InterPro" id="IPR016024">
    <property type="entry name" value="ARM-type_fold"/>
</dbReference>
<evidence type="ECO:0000313" key="2">
    <source>
        <dbReference type="Proteomes" id="UP000000226"/>
    </source>
</evidence>
<protein>
    <submittedName>
        <fullName evidence="1">Uncharacterized protein</fullName>
    </submittedName>
</protein>
<evidence type="ECO:0000313" key="1">
    <source>
        <dbReference type="EMBL" id="ESW34236.1"/>
    </source>
</evidence>
<dbReference type="SMR" id="V7CZB4"/>
<dbReference type="EMBL" id="CM002288">
    <property type="protein sequence ID" value="ESW34236.1"/>
    <property type="molecule type" value="Genomic_DNA"/>
</dbReference>
<dbReference type="Proteomes" id="UP000000226">
    <property type="component" value="Chromosome 1"/>
</dbReference>